<feature type="transmembrane region" description="Helical" evidence="7">
    <location>
        <begin position="12"/>
        <end position="30"/>
    </location>
</feature>
<keyword evidence="3" id="KW-1003">Cell membrane</keyword>
<evidence type="ECO:0000256" key="4">
    <source>
        <dbReference type="ARBA" id="ARBA00022692"/>
    </source>
</evidence>
<comment type="similarity">
    <text evidence="2">Belongs to the CPA3 antiporters (TC 2.A.63) subunit C family.</text>
</comment>
<evidence type="ECO:0000256" key="7">
    <source>
        <dbReference type="SAM" id="Phobius"/>
    </source>
</evidence>
<dbReference type="KEGG" id="pspi:PS2015_343"/>
<dbReference type="RefSeq" id="WP_058020542.1">
    <property type="nucleotide sequence ID" value="NZ_CP013189.1"/>
</dbReference>
<feature type="transmembrane region" description="Helical" evidence="7">
    <location>
        <begin position="37"/>
        <end position="57"/>
    </location>
</feature>
<dbReference type="OrthoDB" id="1494613at2"/>
<dbReference type="Pfam" id="PF00420">
    <property type="entry name" value="Oxidored_q2"/>
    <property type="match status" value="1"/>
</dbReference>
<keyword evidence="6 7" id="KW-0472">Membrane</keyword>
<evidence type="ECO:0000313" key="8">
    <source>
        <dbReference type="EMBL" id="ALO45033.1"/>
    </source>
</evidence>
<comment type="subcellular location">
    <subcellularLocation>
        <location evidence="1">Cell membrane</location>
        <topology evidence="1">Multi-pass membrane protein</topology>
    </subcellularLocation>
</comment>
<evidence type="ECO:0000256" key="3">
    <source>
        <dbReference type="ARBA" id="ARBA00022475"/>
    </source>
</evidence>
<dbReference type="EMBL" id="CP013189">
    <property type="protein sequence ID" value="ALO45033.1"/>
    <property type="molecule type" value="Genomic_DNA"/>
</dbReference>
<evidence type="ECO:0000256" key="6">
    <source>
        <dbReference type="ARBA" id="ARBA00023136"/>
    </source>
</evidence>
<dbReference type="Proteomes" id="UP000065641">
    <property type="component" value="Chromosome"/>
</dbReference>
<protein>
    <submittedName>
        <fullName evidence="8">NADH-ubiquinone oxidoreductase, subunit 4L</fullName>
    </submittedName>
</protein>
<gene>
    <name evidence="8" type="ORF">PS2015_343</name>
</gene>
<feature type="transmembrane region" description="Helical" evidence="7">
    <location>
        <begin position="63"/>
        <end position="88"/>
    </location>
</feature>
<keyword evidence="4 7" id="KW-0812">Transmembrane</keyword>
<keyword evidence="8" id="KW-0830">Ubiquinone</keyword>
<keyword evidence="5 7" id="KW-1133">Transmembrane helix</keyword>
<organism evidence="8 9">
    <name type="scientific">Pseudohongiella spirulinae</name>
    <dbReference type="NCBI Taxonomy" id="1249552"/>
    <lineage>
        <taxon>Bacteria</taxon>
        <taxon>Pseudomonadati</taxon>
        <taxon>Pseudomonadota</taxon>
        <taxon>Gammaproteobacteria</taxon>
        <taxon>Pseudomonadales</taxon>
        <taxon>Pseudohongiellaceae</taxon>
        <taxon>Pseudohongiella</taxon>
    </lineage>
</organism>
<dbReference type="Gene3D" id="1.10.287.3510">
    <property type="match status" value="1"/>
</dbReference>
<dbReference type="InterPro" id="IPR039428">
    <property type="entry name" value="NUOK/Mnh_C1-like"/>
</dbReference>
<dbReference type="GO" id="GO:0005886">
    <property type="term" value="C:plasma membrane"/>
    <property type="evidence" value="ECO:0007669"/>
    <property type="project" value="UniProtKB-SubCell"/>
</dbReference>
<name>A0A0S2K9X7_9GAMM</name>
<dbReference type="PANTHER" id="PTHR34583:SF2">
    <property type="entry name" value="ANTIPORTER SUBUNIT MNHC2-RELATED"/>
    <property type="match status" value="1"/>
</dbReference>
<evidence type="ECO:0000256" key="1">
    <source>
        <dbReference type="ARBA" id="ARBA00004651"/>
    </source>
</evidence>
<reference evidence="8 9" key="1">
    <citation type="submission" date="2015-11" db="EMBL/GenBank/DDBJ databases">
        <authorList>
            <person name="Zhang Y."/>
            <person name="Guo Z."/>
        </authorList>
    </citation>
    <scope>NUCLEOTIDE SEQUENCE [LARGE SCALE GENOMIC DNA]</scope>
    <source>
        <strain evidence="8 9">KCTC 32221</strain>
    </source>
</reference>
<evidence type="ECO:0000256" key="2">
    <source>
        <dbReference type="ARBA" id="ARBA00010388"/>
    </source>
</evidence>
<dbReference type="STRING" id="1249552.PS2015_343"/>
<dbReference type="InterPro" id="IPR050601">
    <property type="entry name" value="CPA3_antiporter_subunitC"/>
</dbReference>
<sequence length="104" mass="11243">MSELPSESLTVYLLASLTLISMGLYGLATLRDPIRRLIAINIIGPGVFLIMITLARRQDPPDAILHALVVTGLVVAISATAFALRLIIASEKHLKSEHSKQEPS</sequence>
<evidence type="ECO:0000313" key="9">
    <source>
        <dbReference type="Proteomes" id="UP000065641"/>
    </source>
</evidence>
<proteinExistence type="inferred from homology"/>
<dbReference type="PANTHER" id="PTHR34583">
    <property type="entry name" value="ANTIPORTER SUBUNIT MNHC2-RELATED"/>
    <property type="match status" value="1"/>
</dbReference>
<keyword evidence="9" id="KW-1185">Reference proteome</keyword>
<dbReference type="AlphaFoldDB" id="A0A0S2K9X7"/>
<evidence type="ECO:0000256" key="5">
    <source>
        <dbReference type="ARBA" id="ARBA00022989"/>
    </source>
</evidence>
<accession>A0A0S2K9X7</accession>